<dbReference type="RefSeq" id="WP_265424525.1">
    <property type="nucleotide sequence ID" value="NZ_JAPFPW010000006.1"/>
</dbReference>
<evidence type="ECO:0000313" key="1">
    <source>
        <dbReference type="EMBL" id="MCW7753655.1"/>
    </source>
</evidence>
<reference evidence="1 2" key="1">
    <citation type="submission" date="2022-11" db="EMBL/GenBank/DDBJ databases">
        <title>Desulfobotulus tamanensis H1 sp. nov. - anaerobic, alkaliphilic, sulphate reducing bacterium isolated from terrestrial mud volcano.</title>
        <authorList>
            <person name="Frolova A."/>
            <person name="Merkel A.Y."/>
            <person name="Slobodkin A.I."/>
        </authorList>
    </citation>
    <scope>NUCLEOTIDE SEQUENCE [LARGE SCALE GENOMIC DNA]</scope>
    <source>
        <strain evidence="1 2">H1</strain>
    </source>
</reference>
<dbReference type="Gene3D" id="1.10.3210.10">
    <property type="entry name" value="Hypothetical protein af1432"/>
    <property type="match status" value="1"/>
</dbReference>
<evidence type="ECO:0000313" key="2">
    <source>
        <dbReference type="Proteomes" id="UP001209681"/>
    </source>
</evidence>
<dbReference type="SUPFAM" id="SSF109604">
    <property type="entry name" value="HD-domain/PDEase-like"/>
    <property type="match status" value="1"/>
</dbReference>
<accession>A0ABT3N873</accession>
<dbReference type="Proteomes" id="UP001209681">
    <property type="component" value="Unassembled WGS sequence"/>
</dbReference>
<dbReference type="EMBL" id="JAPFPW010000006">
    <property type="protein sequence ID" value="MCW7753655.1"/>
    <property type="molecule type" value="Genomic_DNA"/>
</dbReference>
<proteinExistence type="predicted"/>
<keyword evidence="2" id="KW-1185">Reference proteome</keyword>
<protein>
    <recommendedName>
        <fullName evidence="3">HD domain-containing protein</fullName>
    </recommendedName>
</protein>
<comment type="caution">
    <text evidence="1">The sequence shown here is derived from an EMBL/GenBank/DDBJ whole genome shotgun (WGS) entry which is preliminary data.</text>
</comment>
<name>A0ABT3N873_9BACT</name>
<gene>
    <name evidence="1" type="ORF">OOT00_06615</name>
</gene>
<evidence type="ECO:0008006" key="3">
    <source>
        <dbReference type="Google" id="ProtNLM"/>
    </source>
</evidence>
<sequence>MNEEKLAAKILSQYRLNPFGTHGVSHWARVMENGLRLCLENGADQDVIRYFALFHDSCRRNEGLDFNHGLRGANLARRLRRDFIRLNDTQLELLVLACRDHTKGRTKAHITIQTCWDADRLDLGRVGKIPDPARLCTEAAKHPETIAWATERASRRIVPEWIWNAWGLKALRFNDKGLPWLDRQMVARILKRVTCGFLYRERVDMAEDKQIRDFLEMLTSMQHYNYSYRSEAIMEMKEHIMPLIPDMAHTDVIRMWLALALALKDLYHMPRSRLAAILAKGLPQPQERE</sequence>
<organism evidence="1 2">
    <name type="scientific">Desulfobotulus pelophilus</name>
    <dbReference type="NCBI Taxonomy" id="2823377"/>
    <lineage>
        <taxon>Bacteria</taxon>
        <taxon>Pseudomonadati</taxon>
        <taxon>Thermodesulfobacteriota</taxon>
        <taxon>Desulfobacteria</taxon>
        <taxon>Desulfobacterales</taxon>
        <taxon>Desulfobacteraceae</taxon>
        <taxon>Desulfobotulus</taxon>
    </lineage>
</organism>